<dbReference type="SMART" id="SM00470">
    <property type="entry name" value="ParB"/>
    <property type="match status" value="1"/>
</dbReference>
<keyword evidence="2" id="KW-0159">Chromosome partition</keyword>
<evidence type="ECO:0000259" key="4">
    <source>
        <dbReference type="SMART" id="SM00470"/>
    </source>
</evidence>
<sequence>MSGKQTRVSESPETRRLGRGLSTFLAAAEAPLTVPEGSGAPLGQVVSVSKVSANPDQPRKKFDSESLAQLAESIRQKGVIQPLVGRQLHQTGGYQIDAGERRWRAAQLAVLSVVPVVVRDFDDDEVLQVALIENIQRAKLSPLEEAEAYRLLIYRFGHTQEQLADAISKSRSHIANLLRLLSLSEPVLEMLRDKRLPRGQACALITSKLPIELAQ</sequence>
<proteinExistence type="inferred from homology"/>
<evidence type="ECO:0000256" key="2">
    <source>
        <dbReference type="ARBA" id="ARBA00022829"/>
    </source>
</evidence>
<gene>
    <name evidence="5" type="ORF">H0485_17715</name>
</gene>
<organism evidence="5 6">
    <name type="scientific">Pseudogemmobacter faecipullorum</name>
    <dbReference type="NCBI Taxonomy" id="2755041"/>
    <lineage>
        <taxon>Bacteria</taxon>
        <taxon>Pseudomonadati</taxon>
        <taxon>Pseudomonadota</taxon>
        <taxon>Alphaproteobacteria</taxon>
        <taxon>Rhodobacterales</taxon>
        <taxon>Paracoccaceae</taxon>
        <taxon>Pseudogemmobacter</taxon>
    </lineage>
</organism>
<dbReference type="InterPro" id="IPR003115">
    <property type="entry name" value="ParB_N"/>
</dbReference>
<protein>
    <submittedName>
        <fullName evidence="5">ParB/RepB/Spo0J family partition protein</fullName>
    </submittedName>
</protein>
<feature type="region of interest" description="Disordered" evidence="3">
    <location>
        <begin position="1"/>
        <end position="20"/>
    </location>
</feature>
<evidence type="ECO:0000256" key="1">
    <source>
        <dbReference type="ARBA" id="ARBA00006295"/>
    </source>
</evidence>
<dbReference type="RefSeq" id="WP_226937284.1">
    <property type="nucleotide sequence ID" value="NZ_JACDXX010000021.1"/>
</dbReference>
<dbReference type="Gene3D" id="3.90.1530.30">
    <property type="match status" value="1"/>
</dbReference>
<dbReference type="Gene3D" id="1.10.10.2830">
    <property type="match status" value="1"/>
</dbReference>
<feature type="domain" description="ParB-like N-terminal" evidence="4">
    <location>
        <begin position="44"/>
        <end position="135"/>
    </location>
</feature>
<evidence type="ECO:0000256" key="3">
    <source>
        <dbReference type="SAM" id="MobiDB-lite"/>
    </source>
</evidence>
<dbReference type="InterPro" id="IPR050336">
    <property type="entry name" value="Chromosome_partition/occlusion"/>
</dbReference>
<dbReference type="Pfam" id="PF17762">
    <property type="entry name" value="HTH_ParB"/>
    <property type="match status" value="1"/>
</dbReference>
<dbReference type="Proteomes" id="UP001198571">
    <property type="component" value="Unassembled WGS sequence"/>
</dbReference>
<reference evidence="5 6" key="1">
    <citation type="submission" date="2020-07" db="EMBL/GenBank/DDBJ databases">
        <title>Pseudogemmobacter sp. nov., isolated from poultry manure in Taiwan.</title>
        <authorList>
            <person name="Lin S.-Y."/>
            <person name="Tang Y.-S."/>
            <person name="Young C.-C."/>
        </authorList>
    </citation>
    <scope>NUCLEOTIDE SEQUENCE [LARGE SCALE GENOMIC DNA]</scope>
    <source>
        <strain evidence="5 6">CC-YST710</strain>
    </source>
</reference>
<dbReference type="Pfam" id="PF02195">
    <property type="entry name" value="ParB_N"/>
    <property type="match status" value="1"/>
</dbReference>
<dbReference type="NCBIfam" id="TIGR00180">
    <property type="entry name" value="parB_part"/>
    <property type="match status" value="1"/>
</dbReference>
<comment type="caution">
    <text evidence="5">The sequence shown here is derived from an EMBL/GenBank/DDBJ whole genome shotgun (WGS) entry which is preliminary data.</text>
</comment>
<evidence type="ECO:0000313" key="5">
    <source>
        <dbReference type="EMBL" id="MCB5411834.1"/>
    </source>
</evidence>
<name>A0ABS8CR04_9RHOB</name>
<dbReference type="EMBL" id="JACDXX010000021">
    <property type="protein sequence ID" value="MCB5411834.1"/>
    <property type="molecule type" value="Genomic_DNA"/>
</dbReference>
<dbReference type="InterPro" id="IPR004437">
    <property type="entry name" value="ParB/RepB/Spo0J"/>
</dbReference>
<dbReference type="SUPFAM" id="SSF110849">
    <property type="entry name" value="ParB/Sulfiredoxin"/>
    <property type="match status" value="1"/>
</dbReference>
<accession>A0ABS8CR04</accession>
<dbReference type="PANTHER" id="PTHR33375">
    <property type="entry name" value="CHROMOSOME-PARTITIONING PROTEIN PARB-RELATED"/>
    <property type="match status" value="1"/>
</dbReference>
<keyword evidence="6" id="KW-1185">Reference proteome</keyword>
<comment type="similarity">
    <text evidence="1">Belongs to the ParB family.</text>
</comment>
<dbReference type="InterPro" id="IPR036086">
    <property type="entry name" value="ParB/Sulfiredoxin_sf"/>
</dbReference>
<dbReference type="InterPro" id="IPR041468">
    <property type="entry name" value="HTH_ParB/Spo0J"/>
</dbReference>
<evidence type="ECO:0000313" key="6">
    <source>
        <dbReference type="Proteomes" id="UP001198571"/>
    </source>
</evidence>
<dbReference type="PANTHER" id="PTHR33375:SF1">
    <property type="entry name" value="CHROMOSOME-PARTITIONING PROTEIN PARB-RELATED"/>
    <property type="match status" value="1"/>
</dbReference>